<evidence type="ECO:0000313" key="2">
    <source>
        <dbReference type="Proteomes" id="UP001501772"/>
    </source>
</evidence>
<dbReference type="EMBL" id="BAABBY010000001">
    <property type="protein sequence ID" value="GAA4197631.1"/>
    <property type="molecule type" value="Genomic_DNA"/>
</dbReference>
<organism evidence="1 2">
    <name type="scientific">Pedobacter jeongneungensis</name>
    <dbReference type="NCBI Taxonomy" id="947309"/>
    <lineage>
        <taxon>Bacteria</taxon>
        <taxon>Pseudomonadati</taxon>
        <taxon>Bacteroidota</taxon>
        <taxon>Sphingobacteriia</taxon>
        <taxon>Sphingobacteriales</taxon>
        <taxon>Sphingobacteriaceae</taxon>
        <taxon>Pedobacter</taxon>
    </lineage>
</organism>
<dbReference type="Proteomes" id="UP001501772">
    <property type="component" value="Unassembled WGS sequence"/>
</dbReference>
<comment type="caution">
    <text evidence="1">The sequence shown here is derived from an EMBL/GenBank/DDBJ whole genome shotgun (WGS) entry which is preliminary data.</text>
</comment>
<sequence>MRCSEISKTTRHPGNIRQPIALTGQKALSLESLVVSPKSDDVKTIEQFNNTINQLTDLND</sequence>
<proteinExistence type="predicted"/>
<accession>A0ABP8B4P1</accession>
<protein>
    <submittedName>
        <fullName evidence="1">Uncharacterized protein</fullName>
    </submittedName>
</protein>
<evidence type="ECO:0000313" key="1">
    <source>
        <dbReference type="EMBL" id="GAA4197631.1"/>
    </source>
</evidence>
<gene>
    <name evidence="1" type="ORF">GCM10022289_05130</name>
</gene>
<keyword evidence="2" id="KW-1185">Reference proteome</keyword>
<reference evidence="2" key="1">
    <citation type="journal article" date="2019" name="Int. J. Syst. Evol. Microbiol.">
        <title>The Global Catalogue of Microorganisms (GCM) 10K type strain sequencing project: providing services to taxonomists for standard genome sequencing and annotation.</title>
        <authorList>
            <consortium name="The Broad Institute Genomics Platform"/>
            <consortium name="The Broad Institute Genome Sequencing Center for Infectious Disease"/>
            <person name="Wu L."/>
            <person name="Ma J."/>
        </authorList>
    </citation>
    <scope>NUCLEOTIDE SEQUENCE [LARGE SCALE GENOMIC DNA]</scope>
    <source>
        <strain evidence="2">JCM 17626</strain>
    </source>
</reference>
<name>A0ABP8B4P1_9SPHI</name>